<reference evidence="3 4" key="1">
    <citation type="submission" date="2016-10" db="EMBL/GenBank/DDBJ databases">
        <authorList>
            <person name="de Groot N.N."/>
        </authorList>
    </citation>
    <scope>NUCLEOTIDE SEQUENCE [LARGE SCALE GENOMIC DNA]</scope>
    <source>
        <strain evidence="3 4">DSM 44215</strain>
    </source>
</reference>
<proteinExistence type="predicted"/>
<evidence type="ECO:0000256" key="1">
    <source>
        <dbReference type="SAM" id="Phobius"/>
    </source>
</evidence>
<dbReference type="AlphaFoldDB" id="A0A1H2KVV6"/>
<dbReference type="Proteomes" id="UP001265083">
    <property type="component" value="Unassembled WGS sequence"/>
</dbReference>
<dbReference type="RefSeq" id="WP_074852349.1">
    <property type="nucleotide sequence ID" value="NZ_FNLM01000034.1"/>
</dbReference>
<dbReference type="Proteomes" id="UP000183180">
    <property type="component" value="Unassembled WGS sequence"/>
</dbReference>
<name>A0A1H2KVV6_9ACTN</name>
<evidence type="ECO:0000313" key="4">
    <source>
        <dbReference type="Proteomes" id="UP000183180"/>
    </source>
</evidence>
<accession>A0A1H2KVV6</accession>
<dbReference type="STRING" id="158898.SAMN04488548_1343809"/>
<dbReference type="OrthoDB" id="3482508at2"/>
<reference evidence="2 5" key="2">
    <citation type="submission" date="2023-08" db="EMBL/GenBank/DDBJ databases">
        <title>Bioegradation of LLDPE and BLDPE plastic by marine bacteria from coast plastic debris.</title>
        <authorList>
            <person name="Rong Z."/>
        </authorList>
    </citation>
    <scope>NUCLEOTIDE SEQUENCE [LARGE SCALE GENOMIC DNA]</scope>
    <source>
        <strain evidence="2 5">Z-2</strain>
    </source>
</reference>
<keyword evidence="5" id="KW-1185">Reference proteome</keyword>
<dbReference type="EMBL" id="JAVLUS010000004">
    <property type="protein sequence ID" value="MDS1113291.1"/>
    <property type="molecule type" value="Genomic_DNA"/>
</dbReference>
<evidence type="ECO:0008006" key="6">
    <source>
        <dbReference type="Google" id="ProtNLM"/>
    </source>
</evidence>
<organism evidence="3 4">
    <name type="scientific">Gordonia westfalica</name>
    <dbReference type="NCBI Taxonomy" id="158898"/>
    <lineage>
        <taxon>Bacteria</taxon>
        <taxon>Bacillati</taxon>
        <taxon>Actinomycetota</taxon>
        <taxon>Actinomycetes</taxon>
        <taxon>Mycobacteriales</taxon>
        <taxon>Gordoniaceae</taxon>
        <taxon>Gordonia</taxon>
    </lineage>
</organism>
<evidence type="ECO:0000313" key="5">
    <source>
        <dbReference type="Proteomes" id="UP001265083"/>
    </source>
</evidence>
<evidence type="ECO:0000313" key="3">
    <source>
        <dbReference type="EMBL" id="SDU72672.1"/>
    </source>
</evidence>
<evidence type="ECO:0000313" key="2">
    <source>
        <dbReference type="EMBL" id="MDS1113291.1"/>
    </source>
</evidence>
<gene>
    <name evidence="2" type="ORF">RD149_05880</name>
    <name evidence="3" type="ORF">SAMN04488548_1343809</name>
</gene>
<keyword evidence="1" id="KW-1133">Transmembrane helix</keyword>
<protein>
    <recommendedName>
        <fullName evidence="6">DoxX-like family protein</fullName>
    </recommendedName>
</protein>
<feature type="transmembrane region" description="Helical" evidence="1">
    <location>
        <begin position="70"/>
        <end position="87"/>
    </location>
</feature>
<keyword evidence="1" id="KW-0812">Transmembrane</keyword>
<dbReference type="EMBL" id="FNLM01000034">
    <property type="protein sequence ID" value="SDU72672.1"/>
    <property type="molecule type" value="Genomic_DNA"/>
</dbReference>
<sequence length="91" mass="9507">MAKNDKSLDAVSLIGGGLAAVGLTHFVKPELFAPITAPVFPDDTTTWTYRNGACETAIGVALVSPRTRRLGLVGLAGYLGFLGYRAVQAKA</sequence>
<keyword evidence="1" id="KW-0472">Membrane</keyword>